<dbReference type="Gene3D" id="1.10.3230.30">
    <property type="entry name" value="Phage gp6-like head-tail connector protein"/>
    <property type="match status" value="1"/>
</dbReference>
<proteinExistence type="predicted"/>
<gene>
    <name evidence="1" type="ORF">CKY39_16200</name>
</gene>
<evidence type="ECO:0000313" key="2">
    <source>
        <dbReference type="Proteomes" id="UP000217154"/>
    </source>
</evidence>
<dbReference type="EMBL" id="CP023284">
    <property type="protein sequence ID" value="ATA54578.1"/>
    <property type="molecule type" value="Genomic_DNA"/>
</dbReference>
<protein>
    <submittedName>
        <fullName evidence="1">Uncharacterized protein</fullName>
    </submittedName>
</protein>
<dbReference type="InterPro" id="IPR021146">
    <property type="entry name" value="Phage_gp6-like_head-tail"/>
</dbReference>
<sequence>MALLLHTAAAGLAVSLEEAKVHLRVIAASEDTLITSLIGSATLEAEHLMGRAVMPQKWLLTLDDFTPSVELRRPR</sequence>
<dbReference type="CDD" id="cd08054">
    <property type="entry name" value="gp6"/>
    <property type="match status" value="1"/>
</dbReference>
<name>A0A250DJM8_9BURK</name>
<reference evidence="1 2" key="1">
    <citation type="submission" date="2017-09" db="EMBL/GenBank/DDBJ databases">
        <title>The diverse metabolic capabilities of V. boronicumulans make it an excellent choice for continued studies on novel biodegradation.</title>
        <authorList>
            <person name="Sun S."/>
        </authorList>
    </citation>
    <scope>NUCLEOTIDE SEQUENCE [LARGE SCALE GENOMIC DNA]</scope>
    <source>
        <strain evidence="1 2">J1</strain>
    </source>
</reference>
<dbReference type="Proteomes" id="UP000217154">
    <property type="component" value="Chromosome"/>
</dbReference>
<organism evidence="1 2">
    <name type="scientific">Variovorax boronicumulans</name>
    <dbReference type="NCBI Taxonomy" id="436515"/>
    <lineage>
        <taxon>Bacteria</taxon>
        <taxon>Pseudomonadati</taxon>
        <taxon>Pseudomonadota</taxon>
        <taxon>Betaproteobacteria</taxon>
        <taxon>Burkholderiales</taxon>
        <taxon>Comamonadaceae</taxon>
        <taxon>Variovorax</taxon>
    </lineage>
</organism>
<dbReference type="KEGG" id="vbo:CKY39_16200"/>
<dbReference type="RefSeq" id="WP_095745161.1">
    <property type="nucleotide sequence ID" value="NZ_CP023284.1"/>
</dbReference>
<dbReference type="AlphaFoldDB" id="A0A250DJM8"/>
<accession>A0A250DJM8</accession>
<evidence type="ECO:0000313" key="1">
    <source>
        <dbReference type="EMBL" id="ATA54578.1"/>
    </source>
</evidence>
<dbReference type="Pfam" id="PF05135">
    <property type="entry name" value="Phage_connect_1"/>
    <property type="match status" value="1"/>
</dbReference>